<keyword evidence="7" id="KW-1133">Transmembrane helix</keyword>
<keyword evidence="5 7" id="KW-0472">Membrane</keyword>
<comment type="subcellular location">
    <subcellularLocation>
        <location evidence="1">Cell inner membrane</location>
    </subcellularLocation>
</comment>
<dbReference type="PANTHER" id="PTHR30606:SF10">
    <property type="entry name" value="PHOSPHATIDYLINOSITOL MANNOSIDE ACYLTRANSFERASE"/>
    <property type="match status" value="1"/>
</dbReference>
<dbReference type="Pfam" id="PF03279">
    <property type="entry name" value="Lip_A_acyltrans"/>
    <property type="match status" value="1"/>
</dbReference>
<protein>
    <submittedName>
        <fullName evidence="8">Lipid A biosynthesis acyltransferase</fullName>
    </submittedName>
</protein>
<sequence>MKRLGFYLVLPIIYLISYLPFGILYLFSDFLYLIVYYLIGYRKKVVKINLKRSFPEKSEAERLKIEKEFYHYIIDFFLETLKCVTISQETLKQRWSIQNDAILDELLAEKRNIIVTAGHFGNHEMGNLALSFLIKYQVKAVYRPLNNKYFDKFFYDFRTKFGSILISMANASKEIGKKEDFNYAFFLVNDQSPPPERSYWTTFLNQETGFFTGIERFARQYDMPVVYMCIDRYARGKYRVNVELITKEPNTLPEGELLEIHARKLERDIKANPSIWFWSHKRWKYTKVNGEIVPVSYK</sequence>
<proteinExistence type="predicted"/>
<evidence type="ECO:0000313" key="8">
    <source>
        <dbReference type="EMBL" id="AFK05221.1"/>
    </source>
</evidence>
<evidence type="ECO:0000256" key="1">
    <source>
        <dbReference type="ARBA" id="ARBA00004533"/>
    </source>
</evidence>
<feature type="transmembrane region" description="Helical" evidence="7">
    <location>
        <begin position="12"/>
        <end position="39"/>
    </location>
</feature>
<keyword evidence="6 8" id="KW-0012">Acyltransferase</keyword>
<keyword evidence="9" id="KW-1185">Reference proteome</keyword>
<dbReference type="GO" id="GO:0016746">
    <property type="term" value="F:acyltransferase activity"/>
    <property type="evidence" value="ECO:0007669"/>
    <property type="project" value="UniProtKB-KW"/>
</dbReference>
<evidence type="ECO:0000313" key="9">
    <source>
        <dbReference type="Proteomes" id="UP000002875"/>
    </source>
</evidence>
<dbReference type="InterPro" id="IPR004960">
    <property type="entry name" value="LipA_acyltrans"/>
</dbReference>
<accession>A0ABM5N6P6</accession>
<dbReference type="PIRSF" id="PIRSF026649">
    <property type="entry name" value="MsbB"/>
    <property type="match status" value="1"/>
</dbReference>
<reference evidence="8 9" key="1">
    <citation type="submission" date="2011-07" db="EMBL/GenBank/DDBJ databases">
        <title>The complete genome of chromosome of Emticicia oligotrophica DSM 17448.</title>
        <authorList>
            <consortium name="US DOE Joint Genome Institute (JGI-PGF)"/>
            <person name="Lucas S."/>
            <person name="Han J."/>
            <person name="Lapidus A."/>
            <person name="Bruce D."/>
            <person name="Goodwin L."/>
            <person name="Pitluck S."/>
            <person name="Peters L."/>
            <person name="Kyrpides N."/>
            <person name="Mavromatis K."/>
            <person name="Ivanova N."/>
            <person name="Ovchinnikova G."/>
            <person name="Teshima H."/>
            <person name="Detter J.C."/>
            <person name="Tapia R."/>
            <person name="Han C."/>
            <person name="Land M."/>
            <person name="Hauser L."/>
            <person name="Markowitz V."/>
            <person name="Cheng J.-F."/>
            <person name="Hugenholtz P."/>
            <person name="Woyke T."/>
            <person name="Wu D."/>
            <person name="Tindall B."/>
            <person name="Pomrenke H."/>
            <person name="Brambilla E."/>
            <person name="Klenk H.-P."/>
            <person name="Eisen J.A."/>
        </authorList>
    </citation>
    <scope>NUCLEOTIDE SEQUENCE [LARGE SCALE GENOMIC DNA]</scope>
    <source>
        <strain evidence="8 9">DSM 17448</strain>
    </source>
</reference>
<keyword evidence="3" id="KW-0997">Cell inner membrane</keyword>
<organism evidence="8 9">
    <name type="scientific">Emticicia oligotrophica (strain DSM 17448 / CIP 109782 / MTCC 6937 / GPTSA100-15)</name>
    <dbReference type="NCBI Taxonomy" id="929562"/>
    <lineage>
        <taxon>Bacteria</taxon>
        <taxon>Pseudomonadati</taxon>
        <taxon>Bacteroidota</taxon>
        <taxon>Cytophagia</taxon>
        <taxon>Cytophagales</taxon>
        <taxon>Leadbetterellaceae</taxon>
        <taxon>Emticicia</taxon>
    </lineage>
</organism>
<evidence type="ECO:0000256" key="2">
    <source>
        <dbReference type="ARBA" id="ARBA00022475"/>
    </source>
</evidence>
<evidence type="ECO:0000256" key="3">
    <source>
        <dbReference type="ARBA" id="ARBA00022519"/>
    </source>
</evidence>
<dbReference type="PANTHER" id="PTHR30606">
    <property type="entry name" value="LIPID A BIOSYNTHESIS LAUROYL ACYLTRANSFERASE"/>
    <property type="match status" value="1"/>
</dbReference>
<keyword evidence="7" id="KW-0812">Transmembrane</keyword>
<dbReference type="EMBL" id="CP002961">
    <property type="protein sequence ID" value="AFK05221.1"/>
    <property type="molecule type" value="Genomic_DNA"/>
</dbReference>
<keyword evidence="4" id="KW-0808">Transferase</keyword>
<name>A0ABM5N6P6_EMTOG</name>
<gene>
    <name evidence="8" type="ordered locus">Emtol_4096</name>
</gene>
<dbReference type="Proteomes" id="UP000002875">
    <property type="component" value="Chromosome"/>
</dbReference>
<keyword evidence="2" id="KW-1003">Cell membrane</keyword>
<evidence type="ECO:0000256" key="6">
    <source>
        <dbReference type="ARBA" id="ARBA00023315"/>
    </source>
</evidence>
<evidence type="ECO:0000256" key="7">
    <source>
        <dbReference type="SAM" id="Phobius"/>
    </source>
</evidence>
<dbReference type="RefSeq" id="WP_015030909.1">
    <property type="nucleotide sequence ID" value="NC_018748.1"/>
</dbReference>
<evidence type="ECO:0000256" key="4">
    <source>
        <dbReference type="ARBA" id="ARBA00022679"/>
    </source>
</evidence>
<evidence type="ECO:0000256" key="5">
    <source>
        <dbReference type="ARBA" id="ARBA00023136"/>
    </source>
</evidence>
<dbReference type="CDD" id="cd07984">
    <property type="entry name" value="LPLAT_LABLAT-like"/>
    <property type="match status" value="1"/>
</dbReference>